<reference evidence="4 5" key="1">
    <citation type="journal article" date="2016" name="DNA Res.">
        <title>Genome sequence of Aspergillus luchuensis NBRC 4314.</title>
        <authorList>
            <person name="Yamada O."/>
            <person name="Machida M."/>
            <person name="Hosoyama A."/>
            <person name="Goto M."/>
            <person name="Takahashi T."/>
            <person name="Futagami T."/>
            <person name="Yamagata Y."/>
            <person name="Takeuchi M."/>
            <person name="Kobayashi T."/>
            <person name="Koike H."/>
            <person name="Abe K."/>
            <person name="Asai K."/>
            <person name="Arita M."/>
            <person name="Fujita N."/>
            <person name="Fukuda K."/>
            <person name="Higa K."/>
            <person name="Horikawa H."/>
            <person name="Ishikawa T."/>
            <person name="Jinno K."/>
            <person name="Kato Y."/>
            <person name="Kirimura K."/>
            <person name="Mizutani O."/>
            <person name="Nakasone K."/>
            <person name="Sano M."/>
            <person name="Shiraishi Y."/>
            <person name="Tsukahara M."/>
            <person name="Gomi K."/>
        </authorList>
    </citation>
    <scope>NUCLEOTIDE SEQUENCE [LARGE SCALE GENOMIC DNA]</scope>
    <source>
        <strain evidence="4 5">RIB 2604</strain>
    </source>
</reference>
<dbReference type="GO" id="GO:0016614">
    <property type="term" value="F:oxidoreductase activity, acting on CH-OH group of donors"/>
    <property type="evidence" value="ECO:0007669"/>
    <property type="project" value="InterPro"/>
</dbReference>
<dbReference type="PANTHER" id="PTHR11552:SF138">
    <property type="entry name" value="DEHYDROGENASE PKFF-RELATED"/>
    <property type="match status" value="1"/>
</dbReference>
<evidence type="ECO:0000256" key="2">
    <source>
        <dbReference type="ARBA" id="ARBA00023180"/>
    </source>
</evidence>
<dbReference type="Gene3D" id="3.30.560.10">
    <property type="entry name" value="Glucose Oxidase, domain 3"/>
    <property type="match status" value="1"/>
</dbReference>
<organism evidence="4 5">
    <name type="scientific">Aspergillus kawachii</name>
    <name type="common">White koji mold</name>
    <name type="synonym">Aspergillus awamori var. kawachi</name>
    <dbReference type="NCBI Taxonomy" id="1069201"/>
    <lineage>
        <taxon>Eukaryota</taxon>
        <taxon>Fungi</taxon>
        <taxon>Dikarya</taxon>
        <taxon>Ascomycota</taxon>
        <taxon>Pezizomycotina</taxon>
        <taxon>Eurotiomycetes</taxon>
        <taxon>Eurotiomycetidae</taxon>
        <taxon>Eurotiales</taxon>
        <taxon>Aspergillaceae</taxon>
        <taxon>Aspergillus</taxon>
        <taxon>Aspergillus subgen. Circumdati</taxon>
    </lineage>
</organism>
<dbReference type="InterPro" id="IPR012132">
    <property type="entry name" value="GMC_OxRdtase"/>
</dbReference>
<dbReference type="VEuPathDB" id="FungiDB:ASPFODRAFT_163638"/>
<dbReference type="AlphaFoldDB" id="A0A146FVZ7"/>
<keyword evidence="2" id="KW-0325">Glycoprotein</keyword>
<dbReference type="InterPro" id="IPR036188">
    <property type="entry name" value="FAD/NAD-bd_sf"/>
</dbReference>
<dbReference type="Pfam" id="PF05199">
    <property type="entry name" value="GMC_oxred_C"/>
    <property type="match status" value="1"/>
</dbReference>
<dbReference type="InterPro" id="IPR000172">
    <property type="entry name" value="GMC_OxRdtase_N"/>
</dbReference>
<comment type="similarity">
    <text evidence="1">Belongs to the GMC oxidoreductase family.</text>
</comment>
<proteinExistence type="inferred from homology"/>
<dbReference type="InterPro" id="IPR007867">
    <property type="entry name" value="GMC_OxRtase_C"/>
</dbReference>
<dbReference type="SUPFAM" id="SSF54373">
    <property type="entry name" value="FAD-linked reductases, C-terminal domain"/>
    <property type="match status" value="1"/>
</dbReference>
<dbReference type="PANTHER" id="PTHR11552">
    <property type="entry name" value="GLUCOSE-METHANOL-CHOLINE GMC OXIDOREDUCTASE"/>
    <property type="match status" value="1"/>
</dbReference>
<protein>
    <submittedName>
        <fullName evidence="4">GMC oxidoreductase</fullName>
    </submittedName>
</protein>
<comment type="caution">
    <text evidence="4">The sequence shown here is derived from an EMBL/GenBank/DDBJ whole genome shotgun (WGS) entry which is preliminary data.</text>
</comment>
<dbReference type="Gene3D" id="3.50.50.60">
    <property type="entry name" value="FAD/NAD(P)-binding domain"/>
    <property type="match status" value="1"/>
</dbReference>
<dbReference type="GO" id="GO:0050660">
    <property type="term" value="F:flavin adenine dinucleotide binding"/>
    <property type="evidence" value="ECO:0007669"/>
    <property type="project" value="InterPro"/>
</dbReference>
<dbReference type="Pfam" id="PF00732">
    <property type="entry name" value="GMC_oxred_N"/>
    <property type="match status" value="1"/>
</dbReference>
<gene>
    <name evidence="4" type="ORF">RIB2604_03000270</name>
</gene>
<dbReference type="PROSITE" id="PS00624">
    <property type="entry name" value="GMC_OXRED_2"/>
    <property type="match status" value="1"/>
</dbReference>
<dbReference type="Proteomes" id="UP000075230">
    <property type="component" value="Unassembled WGS sequence"/>
</dbReference>
<sequence>MLDGMIMLYLTDRYRSLVVGCHCMAQEQVIQWYILSSSGRNQWIPRCDTTTSLPKYRAILPNQFVRRSYFLRFHVYLFRGLQWDAVIGLMIRIMPRMSERPVLSLNACSHHMCLGRMSFLTTWTLVLLAIVTTALGISEDYLDDAELGVPGLDASFDYVVVGAGAGGLTLAARLAQHRYRVALVEAGDFYELKYPLAAVPGAGIIGIGSDVNSSTPVDWRFVAYNVPGANYRDLHYPRGKCLGGSPNREAMQRWAELVDDNSYTFDRFLPFFQRTANFTPPNNDIRHSNATAAFNLSAFDKRGEPLQVSYPDFAVPFSSWIKRGMESVGIPEIEDFNSGFLLGAQYCALTIDPHKKIRSSSEAAFKSSPIPRLMTLALYKKTMAKRILINTERRATGVEVRTGDLIYILRATREVIVSAGAFQSPQLLMVSGIGPASELKEHGIEVVVDLPGVGQNMWDHAFFGPAYRVALPTSTRIATDFLYLTEVVIQYLANRTGPLTSQGIDFLAFEKVPDEVRSQFSDETIRDLSWFPPGWPEIEYIPVALYLGDFSDPIKHQPQDGAQYASIAGALVAPTSRGNVTIISDDTDDLPIINPNWLATKTDEEVAVAIYRRNREIFQSPGMEPIIDGEEYFPGEEFQTDSEILEVIKDTLMTVYHASCTCKMGVRNDSMAVVDSQARVFGVDGLRVIDASAFPFLPPGHPQSVVYMLAEKIASDIISWD</sequence>
<evidence type="ECO:0000313" key="5">
    <source>
        <dbReference type="Proteomes" id="UP000075230"/>
    </source>
</evidence>
<reference evidence="5" key="2">
    <citation type="submission" date="2016-02" db="EMBL/GenBank/DDBJ databases">
        <title>Genome sequencing of Aspergillus luchuensis NBRC 4314.</title>
        <authorList>
            <person name="Yamada O."/>
        </authorList>
    </citation>
    <scope>NUCLEOTIDE SEQUENCE [LARGE SCALE GENOMIC DNA]</scope>
    <source>
        <strain evidence="5">RIB 2604</strain>
    </source>
</reference>
<feature type="domain" description="Glucose-methanol-choline oxidoreductase N-terminal" evidence="3">
    <location>
        <begin position="420"/>
        <end position="434"/>
    </location>
</feature>
<dbReference type="SUPFAM" id="SSF51905">
    <property type="entry name" value="FAD/NAD(P)-binding domain"/>
    <property type="match status" value="1"/>
</dbReference>
<accession>A0A146FVZ7</accession>
<evidence type="ECO:0000256" key="1">
    <source>
        <dbReference type="ARBA" id="ARBA00010790"/>
    </source>
</evidence>
<dbReference type="GO" id="GO:0044550">
    <property type="term" value="P:secondary metabolite biosynthetic process"/>
    <property type="evidence" value="ECO:0007669"/>
    <property type="project" value="TreeGrafter"/>
</dbReference>
<evidence type="ECO:0000259" key="3">
    <source>
        <dbReference type="PROSITE" id="PS00624"/>
    </source>
</evidence>
<name>A0A146FVZ7_ASPKA</name>
<evidence type="ECO:0000313" key="4">
    <source>
        <dbReference type="EMBL" id="GAT29497.1"/>
    </source>
</evidence>
<dbReference type="EMBL" id="BCWF01000029">
    <property type="protein sequence ID" value="GAT29497.1"/>
    <property type="molecule type" value="Genomic_DNA"/>
</dbReference>